<accession>K9UGP1</accession>
<name>K9UGP1_CHAP6</name>
<dbReference type="EMBL" id="CP003600">
    <property type="protein sequence ID" value="AFY93611.1"/>
    <property type="molecule type" value="Genomic_DNA"/>
</dbReference>
<gene>
    <name evidence="1" type="ORF">Cha6605_2561</name>
</gene>
<evidence type="ECO:0000313" key="2">
    <source>
        <dbReference type="Proteomes" id="UP000010366"/>
    </source>
</evidence>
<dbReference type="AlphaFoldDB" id="K9UGP1"/>
<dbReference type="KEGG" id="cmp:Cha6605_2561"/>
<dbReference type="Proteomes" id="UP000010366">
    <property type="component" value="Chromosome"/>
</dbReference>
<organism evidence="1 2">
    <name type="scientific">Chamaesiphon minutus (strain ATCC 27169 / PCC 6605)</name>
    <dbReference type="NCBI Taxonomy" id="1173020"/>
    <lineage>
        <taxon>Bacteria</taxon>
        <taxon>Bacillati</taxon>
        <taxon>Cyanobacteriota</taxon>
        <taxon>Cyanophyceae</taxon>
        <taxon>Gomontiellales</taxon>
        <taxon>Chamaesiphonaceae</taxon>
        <taxon>Chamaesiphon</taxon>
    </lineage>
</organism>
<evidence type="ECO:0000313" key="1">
    <source>
        <dbReference type="EMBL" id="AFY93611.1"/>
    </source>
</evidence>
<sequence>MAKVKRRQFGGLPPKYSFMVNPYPEERVSRCPLCDRKTGQRKIPILIHVNPHHLIALNYTCRYCRDCDLLVAHKHEIEYYLTALFIQQAPDTIGNDYLAIGTVEKSVWKEGLKQNQTTNEFLPHASDFATYYEELQLTRAGYYKADQEPPIAVPPPSQDWVKTIPNPVKINQRKTFNQL</sequence>
<protein>
    <submittedName>
        <fullName evidence="1">Uncharacterized protein</fullName>
    </submittedName>
</protein>
<dbReference type="OrthoDB" id="573203at2"/>
<dbReference type="RefSeq" id="WP_015159758.1">
    <property type="nucleotide sequence ID" value="NC_019697.1"/>
</dbReference>
<dbReference type="HOGENOM" id="CLU_128634_0_0_3"/>
<keyword evidence="2" id="KW-1185">Reference proteome</keyword>
<dbReference type="eggNOG" id="ENOG5032U82">
    <property type="taxonomic scope" value="Bacteria"/>
</dbReference>
<reference evidence="1 2" key="1">
    <citation type="submission" date="2012-05" db="EMBL/GenBank/DDBJ databases">
        <title>Finished chromosome of genome of Chamaesiphon sp. PCC 6605.</title>
        <authorList>
            <consortium name="US DOE Joint Genome Institute"/>
            <person name="Gugger M."/>
            <person name="Coursin T."/>
            <person name="Rippka R."/>
            <person name="Tandeau De Marsac N."/>
            <person name="Huntemann M."/>
            <person name="Wei C.-L."/>
            <person name="Han J."/>
            <person name="Detter J.C."/>
            <person name="Han C."/>
            <person name="Tapia R."/>
            <person name="Chen A."/>
            <person name="Kyrpides N."/>
            <person name="Mavromatis K."/>
            <person name="Markowitz V."/>
            <person name="Szeto E."/>
            <person name="Ivanova N."/>
            <person name="Pagani I."/>
            <person name="Pati A."/>
            <person name="Goodwin L."/>
            <person name="Nordberg H.P."/>
            <person name="Cantor M.N."/>
            <person name="Hua S.X."/>
            <person name="Woyke T."/>
            <person name="Kerfeld C.A."/>
        </authorList>
    </citation>
    <scope>NUCLEOTIDE SEQUENCE [LARGE SCALE GENOMIC DNA]</scope>
    <source>
        <strain evidence="2">ATCC 27169 / PCC 6605</strain>
    </source>
</reference>
<proteinExistence type="predicted"/>